<evidence type="ECO:0000313" key="2">
    <source>
        <dbReference type="EMBL" id="MBO0477508.1"/>
    </source>
</evidence>
<comment type="caution">
    <text evidence="2">The sequence shown here is derived from an EMBL/GenBank/DDBJ whole genome shotgun (WGS) entry which is preliminary data.</text>
</comment>
<accession>A0ABS3HUT5</accession>
<proteinExistence type="predicted"/>
<sequence>MTVKKINLMFKSIIVILGVSGLSLLVFAAPLISQNLEETNLNTVIQVMLWITAIPVLFILMTLWKISSRLLNETFFSKETSEGLIKIAYASLIESGIYGIALIFGLFQLKGNYPYFLVCFFFFFLGLVIAVIASLLSYIFRMAHELKDENDLTI</sequence>
<keyword evidence="1" id="KW-0812">Transmembrane</keyword>
<protein>
    <submittedName>
        <fullName evidence="2">DUF2975 domain-containing protein</fullName>
    </submittedName>
</protein>
<keyword evidence="1" id="KW-0472">Membrane</keyword>
<evidence type="ECO:0000256" key="1">
    <source>
        <dbReference type="SAM" id="Phobius"/>
    </source>
</evidence>
<evidence type="ECO:0000313" key="3">
    <source>
        <dbReference type="Proteomes" id="UP000664857"/>
    </source>
</evidence>
<name>A0ABS3HUT5_9ENTE</name>
<dbReference type="Pfam" id="PF11188">
    <property type="entry name" value="DUF2975"/>
    <property type="match status" value="1"/>
</dbReference>
<dbReference type="InterPro" id="IPR021354">
    <property type="entry name" value="DUF2975"/>
</dbReference>
<organism evidence="2 3">
    <name type="scientific">Candidatus Vagococcus giribetii</name>
    <dbReference type="NCBI Taxonomy" id="2230876"/>
    <lineage>
        <taxon>Bacteria</taxon>
        <taxon>Bacillati</taxon>
        <taxon>Bacillota</taxon>
        <taxon>Bacilli</taxon>
        <taxon>Lactobacillales</taxon>
        <taxon>Enterococcaceae</taxon>
        <taxon>Vagococcus</taxon>
    </lineage>
</organism>
<dbReference type="RefSeq" id="WP_206967548.1">
    <property type="nucleotide sequence ID" value="NZ_JAFLVX010000026.1"/>
</dbReference>
<keyword evidence="1" id="KW-1133">Transmembrane helix</keyword>
<gene>
    <name evidence="2" type="ORF">DOK76_10515</name>
</gene>
<feature type="transmembrane region" description="Helical" evidence="1">
    <location>
        <begin position="44"/>
        <end position="66"/>
    </location>
</feature>
<keyword evidence="3" id="KW-1185">Reference proteome</keyword>
<feature type="transmembrane region" description="Helical" evidence="1">
    <location>
        <begin position="87"/>
        <end position="107"/>
    </location>
</feature>
<feature type="transmembrane region" description="Helical" evidence="1">
    <location>
        <begin position="113"/>
        <end position="140"/>
    </location>
</feature>
<dbReference type="Proteomes" id="UP000664857">
    <property type="component" value="Unassembled WGS sequence"/>
</dbReference>
<reference evidence="2 3" key="1">
    <citation type="submission" date="2021-03" db="EMBL/GenBank/DDBJ databases">
        <title>Enterococcal diversity collection.</title>
        <authorList>
            <person name="Gilmore M.S."/>
            <person name="Schwartzman J."/>
            <person name="Van Tyne D."/>
            <person name="Martin M."/>
            <person name="Earl A.M."/>
            <person name="Manson A.L."/>
            <person name="Straub T."/>
            <person name="Salamzade R."/>
            <person name="Saavedra J."/>
            <person name="Lebreton F."/>
            <person name="Prichula J."/>
            <person name="Schaufler K."/>
            <person name="Gaca A."/>
            <person name="Sgardioli B."/>
            <person name="Wagenaar J."/>
            <person name="Strong T."/>
        </authorList>
    </citation>
    <scope>NUCLEOTIDE SEQUENCE [LARGE SCALE GENOMIC DNA]</scope>
    <source>
        <strain evidence="2 3">DIV0080</strain>
    </source>
</reference>
<dbReference type="EMBL" id="JAFLVX010000026">
    <property type="protein sequence ID" value="MBO0477508.1"/>
    <property type="molecule type" value="Genomic_DNA"/>
</dbReference>